<evidence type="ECO:0000313" key="1">
    <source>
        <dbReference type="EMBL" id="CDW25401.1"/>
    </source>
</evidence>
<organism evidence="1">
    <name type="scientific">Lepeophtheirus salmonis</name>
    <name type="common">Salmon louse</name>
    <name type="synonym">Caligus salmonis</name>
    <dbReference type="NCBI Taxonomy" id="72036"/>
    <lineage>
        <taxon>Eukaryota</taxon>
        <taxon>Metazoa</taxon>
        <taxon>Ecdysozoa</taxon>
        <taxon>Arthropoda</taxon>
        <taxon>Crustacea</taxon>
        <taxon>Multicrustacea</taxon>
        <taxon>Hexanauplia</taxon>
        <taxon>Copepoda</taxon>
        <taxon>Siphonostomatoida</taxon>
        <taxon>Caligidae</taxon>
        <taxon>Lepeophtheirus</taxon>
    </lineage>
</organism>
<dbReference type="AlphaFoldDB" id="A0A0K2TIR8"/>
<protein>
    <submittedName>
        <fullName evidence="1">Uncharacterized protein</fullName>
    </submittedName>
</protein>
<sequence>KFSRCRVPLQAIVYLKKYIHLVKSSLLYIKLSVIQRGTRK</sequence>
<name>A0A0K2TIR8_LEPSM</name>
<reference evidence="1" key="1">
    <citation type="submission" date="2014-05" db="EMBL/GenBank/DDBJ databases">
        <authorList>
            <person name="Chronopoulou M."/>
        </authorList>
    </citation>
    <scope>NUCLEOTIDE SEQUENCE</scope>
    <source>
        <tissue evidence="1">Whole organism</tissue>
    </source>
</reference>
<feature type="non-terminal residue" evidence="1">
    <location>
        <position position="1"/>
    </location>
</feature>
<accession>A0A0K2TIR8</accession>
<dbReference type="EMBL" id="HACA01008040">
    <property type="protein sequence ID" value="CDW25401.1"/>
    <property type="molecule type" value="Transcribed_RNA"/>
</dbReference>
<proteinExistence type="predicted"/>